<feature type="chain" id="PRO_5012251816" evidence="2">
    <location>
        <begin position="22"/>
        <end position="91"/>
    </location>
</feature>
<evidence type="ECO:0000313" key="3">
    <source>
        <dbReference type="EMBL" id="SHH97639.1"/>
    </source>
</evidence>
<dbReference type="AlphaFoldDB" id="A0A1M5XD10"/>
<evidence type="ECO:0000256" key="2">
    <source>
        <dbReference type="SAM" id="SignalP"/>
    </source>
</evidence>
<protein>
    <submittedName>
        <fullName evidence="3">Uncharacterized protein</fullName>
    </submittedName>
</protein>
<evidence type="ECO:0000256" key="1">
    <source>
        <dbReference type="SAM" id="MobiDB-lite"/>
    </source>
</evidence>
<organism evidence="3 4">
    <name type="scientific">Ferrimonas marina</name>
    <dbReference type="NCBI Taxonomy" id="299255"/>
    <lineage>
        <taxon>Bacteria</taxon>
        <taxon>Pseudomonadati</taxon>
        <taxon>Pseudomonadota</taxon>
        <taxon>Gammaproteobacteria</taxon>
        <taxon>Alteromonadales</taxon>
        <taxon>Ferrimonadaceae</taxon>
        <taxon>Ferrimonas</taxon>
    </lineage>
</organism>
<feature type="signal peptide" evidence="2">
    <location>
        <begin position="1"/>
        <end position="21"/>
    </location>
</feature>
<name>A0A1M5XD10_9GAMM</name>
<keyword evidence="2" id="KW-0732">Signal</keyword>
<proteinExistence type="predicted"/>
<dbReference type="Proteomes" id="UP000184268">
    <property type="component" value="Unassembled WGS sequence"/>
</dbReference>
<reference evidence="3 4" key="1">
    <citation type="submission" date="2016-11" db="EMBL/GenBank/DDBJ databases">
        <authorList>
            <person name="Jaros S."/>
            <person name="Januszkiewicz K."/>
            <person name="Wedrychowicz H."/>
        </authorList>
    </citation>
    <scope>NUCLEOTIDE SEQUENCE [LARGE SCALE GENOMIC DNA]</scope>
    <source>
        <strain evidence="3 4">DSM 16917</strain>
    </source>
</reference>
<dbReference type="EMBL" id="FQXG01000005">
    <property type="protein sequence ID" value="SHH97639.1"/>
    <property type="molecule type" value="Genomic_DNA"/>
</dbReference>
<keyword evidence="4" id="KW-1185">Reference proteome</keyword>
<feature type="region of interest" description="Disordered" evidence="1">
    <location>
        <begin position="48"/>
        <end position="91"/>
    </location>
</feature>
<accession>A0A1M5XD10</accession>
<dbReference type="RefSeq" id="WP_143165728.1">
    <property type="nucleotide sequence ID" value="NZ_FQXG01000005.1"/>
</dbReference>
<gene>
    <name evidence="3" type="ORF">SAMN02745129_3442</name>
</gene>
<sequence length="91" mass="10664">MKTAWRMALGLVCSLPLAAWATQCGDELSRVELERCILQQELANEISPQPRRVHFNPPAAQPEQSWQNRTDGKDRLQWQSEEPDLEWERYE</sequence>
<evidence type="ECO:0000313" key="4">
    <source>
        <dbReference type="Proteomes" id="UP000184268"/>
    </source>
</evidence>